<name>A0A327JL41_9HYPH</name>
<dbReference type="Proteomes" id="UP000249299">
    <property type="component" value="Unassembled WGS sequence"/>
</dbReference>
<evidence type="ECO:0000313" key="1">
    <source>
        <dbReference type="EMBL" id="RAI27007.1"/>
    </source>
</evidence>
<proteinExistence type="predicted"/>
<sequence length="102" mass="11226">MRQIGMVAPGIEIDRGHRPGMGSKMCAFPVVEDTEQPANRLLQLPRLVGDDRLLRVVSVVIDPLFGLLQCEEVDVFESTAPFQSADGIVGRARRQAIEKTIP</sequence>
<dbReference type="AlphaFoldDB" id="A0A327JL41"/>
<keyword evidence="2" id="KW-1185">Reference proteome</keyword>
<dbReference type="EMBL" id="NPEV01000023">
    <property type="protein sequence ID" value="RAI27007.1"/>
    <property type="molecule type" value="Genomic_DNA"/>
</dbReference>
<reference evidence="1 2" key="1">
    <citation type="submission" date="2017-07" db="EMBL/GenBank/DDBJ databases">
        <title>Draft Genome Sequences of Select Purple Nonsulfur Bacteria.</title>
        <authorList>
            <person name="Lasarre B."/>
            <person name="Mckinlay J.B."/>
        </authorList>
    </citation>
    <scope>NUCLEOTIDE SEQUENCE [LARGE SCALE GENOMIC DNA]</scope>
    <source>
        <strain evidence="1 2">DSM 11290</strain>
    </source>
</reference>
<comment type="caution">
    <text evidence="1">The sequence shown here is derived from an EMBL/GenBank/DDBJ whole genome shotgun (WGS) entry which is preliminary data.</text>
</comment>
<accession>A0A327JL41</accession>
<evidence type="ECO:0000313" key="2">
    <source>
        <dbReference type="Proteomes" id="UP000249299"/>
    </source>
</evidence>
<gene>
    <name evidence="1" type="ORF">CH339_11725</name>
</gene>
<protein>
    <submittedName>
        <fullName evidence="1">Uncharacterized protein</fullName>
    </submittedName>
</protein>
<organism evidence="1 2">
    <name type="scientific">Rhodobium orientis</name>
    <dbReference type="NCBI Taxonomy" id="34017"/>
    <lineage>
        <taxon>Bacteria</taxon>
        <taxon>Pseudomonadati</taxon>
        <taxon>Pseudomonadota</taxon>
        <taxon>Alphaproteobacteria</taxon>
        <taxon>Hyphomicrobiales</taxon>
        <taxon>Rhodobiaceae</taxon>
        <taxon>Rhodobium</taxon>
    </lineage>
</organism>